<dbReference type="SUPFAM" id="SSF51430">
    <property type="entry name" value="NAD(P)-linked oxidoreductase"/>
    <property type="match status" value="1"/>
</dbReference>
<dbReference type="RefSeq" id="WP_132309249.1">
    <property type="nucleotide sequence ID" value="NZ_SMAR01000005.1"/>
</dbReference>
<dbReference type="Pfam" id="PF00248">
    <property type="entry name" value="Aldo_ket_red"/>
    <property type="match status" value="1"/>
</dbReference>
<dbReference type="PANTHER" id="PTHR43364">
    <property type="entry name" value="NADH-SPECIFIC METHYLGLYOXAL REDUCTASE-RELATED"/>
    <property type="match status" value="1"/>
</dbReference>
<organism evidence="3 4">
    <name type="scientific">Martelella mediterranea</name>
    <dbReference type="NCBI Taxonomy" id="293089"/>
    <lineage>
        <taxon>Bacteria</taxon>
        <taxon>Pseudomonadati</taxon>
        <taxon>Pseudomonadota</taxon>
        <taxon>Alphaproteobacteria</taxon>
        <taxon>Hyphomicrobiales</taxon>
        <taxon>Aurantimonadaceae</taxon>
        <taxon>Martelella</taxon>
    </lineage>
</organism>
<evidence type="ECO:0000256" key="1">
    <source>
        <dbReference type="ARBA" id="ARBA00023002"/>
    </source>
</evidence>
<dbReference type="EMBL" id="SMAR01000005">
    <property type="protein sequence ID" value="TCT42061.1"/>
    <property type="molecule type" value="Genomic_DNA"/>
</dbReference>
<reference evidence="3 4" key="1">
    <citation type="submission" date="2019-03" db="EMBL/GenBank/DDBJ databases">
        <title>Freshwater and sediment microbial communities from various areas in North America, analyzing microbe dynamics in response to fracking.</title>
        <authorList>
            <person name="Lamendella R."/>
        </authorList>
    </citation>
    <scope>NUCLEOTIDE SEQUENCE [LARGE SCALE GENOMIC DNA]</scope>
    <source>
        <strain evidence="3 4">175.2</strain>
    </source>
</reference>
<dbReference type="GO" id="GO:0005829">
    <property type="term" value="C:cytosol"/>
    <property type="evidence" value="ECO:0007669"/>
    <property type="project" value="UniProtKB-ARBA"/>
</dbReference>
<gene>
    <name evidence="3" type="ORF">EDC90_100576</name>
</gene>
<proteinExistence type="predicted"/>
<comment type="caution">
    <text evidence="3">The sequence shown here is derived from an EMBL/GenBank/DDBJ whole genome shotgun (WGS) entry which is preliminary data.</text>
</comment>
<dbReference type="FunFam" id="3.20.20.100:FF:000004">
    <property type="entry name" value="Oxidoreductase, aldo/keto reductase"/>
    <property type="match status" value="1"/>
</dbReference>
<name>A0A4R3P3A4_9HYPH</name>
<evidence type="ECO:0000313" key="4">
    <source>
        <dbReference type="Proteomes" id="UP000295097"/>
    </source>
</evidence>
<evidence type="ECO:0000313" key="3">
    <source>
        <dbReference type="EMBL" id="TCT42061.1"/>
    </source>
</evidence>
<sequence length="316" mass="34821">MQKRTLGRTGIEIAPVVFGGNVFGWTADEKTSFDLLDRFIEAGFNAIDTADIYSAWVPGNKGGESETIIGDWLQRSSVARDDVVIITKVGSEMAPEKKGLSEKWILQAVEDSLSRLKTDYIDVYLAHWPDENTSYDETIGAFTRLREQGKVRAIGGSNLDAGQLEEALRIAEHTGRARYDVLQPEYNLYTRDGFEGALAELCVEHDIGVIPYFSLAAGFLTGKYKSSDDIRGVARESAVGKYFDERGERILKALEIVSKEAGEHPASIALAWLMTRRGVTAPIASASKPEQLQSLFRAPDIELDTDALQLLQKAGE</sequence>
<dbReference type="InterPro" id="IPR023210">
    <property type="entry name" value="NADP_OxRdtase_dom"/>
</dbReference>
<accession>A0A4R3P3A4</accession>
<dbReference type="CDD" id="cd19081">
    <property type="entry name" value="AKR_AKR9C1"/>
    <property type="match status" value="1"/>
</dbReference>
<dbReference type="PANTHER" id="PTHR43364:SF6">
    <property type="entry name" value="OXIDOREDUCTASE-RELATED"/>
    <property type="match status" value="1"/>
</dbReference>
<dbReference type="Proteomes" id="UP000295097">
    <property type="component" value="Unassembled WGS sequence"/>
</dbReference>
<dbReference type="InterPro" id="IPR050523">
    <property type="entry name" value="AKR_Detox_Biosynth"/>
</dbReference>
<keyword evidence="1" id="KW-0560">Oxidoreductase</keyword>
<feature type="domain" description="NADP-dependent oxidoreductase" evidence="2">
    <location>
        <begin position="16"/>
        <end position="314"/>
    </location>
</feature>
<keyword evidence="4" id="KW-1185">Reference proteome</keyword>
<protein>
    <submittedName>
        <fullName evidence="3">Aryl-alcohol dehydrogenase-like predicted oxidoreductase</fullName>
    </submittedName>
</protein>
<dbReference type="Gene3D" id="3.20.20.100">
    <property type="entry name" value="NADP-dependent oxidoreductase domain"/>
    <property type="match status" value="1"/>
</dbReference>
<evidence type="ECO:0000259" key="2">
    <source>
        <dbReference type="Pfam" id="PF00248"/>
    </source>
</evidence>
<dbReference type="InterPro" id="IPR036812">
    <property type="entry name" value="NAD(P)_OxRdtase_dom_sf"/>
</dbReference>
<dbReference type="OrthoDB" id="9774523at2"/>
<dbReference type="AlphaFoldDB" id="A0A4R3P3A4"/>
<dbReference type="GO" id="GO:0016491">
    <property type="term" value="F:oxidoreductase activity"/>
    <property type="evidence" value="ECO:0007669"/>
    <property type="project" value="UniProtKB-KW"/>
</dbReference>